<feature type="non-terminal residue" evidence="2">
    <location>
        <position position="1"/>
    </location>
</feature>
<reference evidence="2 3" key="1">
    <citation type="submission" date="2017-09" db="EMBL/GenBank/DDBJ databases">
        <title>Depth-based differentiation of microbial function through sediment-hosted aquifers and enrichment of novel symbionts in the deep terrestrial subsurface.</title>
        <authorList>
            <person name="Probst A.J."/>
            <person name="Ladd B."/>
            <person name="Jarett J.K."/>
            <person name="Geller-Mcgrath D.E."/>
            <person name="Sieber C.M."/>
            <person name="Emerson J.B."/>
            <person name="Anantharaman K."/>
            <person name="Thomas B.C."/>
            <person name="Malmstrom R."/>
            <person name="Stieglmeier M."/>
            <person name="Klingl A."/>
            <person name="Woyke T."/>
            <person name="Ryan C.M."/>
            <person name="Banfield J.F."/>
        </authorList>
    </citation>
    <scope>NUCLEOTIDE SEQUENCE [LARGE SCALE GENOMIC DNA]</scope>
    <source>
        <strain evidence="2">CG_4_10_14_3_um_filter_34_13</strain>
    </source>
</reference>
<dbReference type="EMBL" id="PFKO01000197">
    <property type="protein sequence ID" value="PIY32596.1"/>
    <property type="molecule type" value="Genomic_DNA"/>
</dbReference>
<proteinExistence type="predicted"/>
<accession>A0A2M7PQY0</accession>
<evidence type="ECO:0000256" key="1">
    <source>
        <dbReference type="SAM" id="MobiDB-lite"/>
    </source>
</evidence>
<evidence type="ECO:0000313" key="3">
    <source>
        <dbReference type="Proteomes" id="UP000230646"/>
    </source>
</evidence>
<sequence length="131" mass="15512">QQKDNRSSKTIQQKDTNNNDNNINNENNTRDTTARSDKSLQAKAIINFTFETNKWENITSEDIDIWKEAYPACDINLGLKQMRSWLIANPKKKKKNYRRFITNWLSRWQEKGGSTKSEKYEEDASEKYRTV</sequence>
<feature type="region of interest" description="Disordered" evidence="1">
    <location>
        <begin position="110"/>
        <end position="131"/>
    </location>
</feature>
<feature type="region of interest" description="Disordered" evidence="1">
    <location>
        <begin position="1"/>
        <end position="37"/>
    </location>
</feature>
<dbReference type="AlphaFoldDB" id="A0A2M7PQY0"/>
<gene>
    <name evidence="2" type="ORF">COZ07_05140</name>
</gene>
<feature type="compositionally biased region" description="Low complexity" evidence="1">
    <location>
        <begin position="15"/>
        <end position="27"/>
    </location>
</feature>
<protein>
    <submittedName>
        <fullName evidence="2">Uncharacterized protein</fullName>
    </submittedName>
</protein>
<dbReference type="Proteomes" id="UP000230646">
    <property type="component" value="Unassembled WGS sequence"/>
</dbReference>
<evidence type="ECO:0000313" key="2">
    <source>
        <dbReference type="EMBL" id="PIY32596.1"/>
    </source>
</evidence>
<organism evidence="2 3">
    <name type="scientific">Candidatus Infernicultor aquiphilus</name>
    <dbReference type="NCBI Taxonomy" id="1805029"/>
    <lineage>
        <taxon>Bacteria</taxon>
        <taxon>Pseudomonadati</taxon>
        <taxon>Atribacterota</taxon>
        <taxon>Candidatus Phoenicimicrobiia</taxon>
        <taxon>Candidatus Pheonicimicrobiales</taxon>
        <taxon>Candidatus Phoenicimicrobiaceae</taxon>
        <taxon>Candidatus Infernicultor</taxon>
    </lineage>
</organism>
<comment type="caution">
    <text evidence="2">The sequence shown here is derived from an EMBL/GenBank/DDBJ whole genome shotgun (WGS) entry which is preliminary data.</text>
</comment>
<name>A0A2M7PQY0_9BACT</name>
<feature type="compositionally biased region" description="Basic and acidic residues" evidence="1">
    <location>
        <begin position="28"/>
        <end position="37"/>
    </location>
</feature>